<sequence length="73" mass="8020">MEKRLVKNEGVKEAAKILGVTEYAIVCGLKADKYSFGATFVGKGSDQMIYVDMFSLKLVEEGKISPFKGGWVL</sequence>
<keyword evidence="3" id="KW-1185">Reference proteome</keyword>
<organism evidence="2 3">
    <name type="scientific">Anaerococcus murdochii</name>
    <dbReference type="NCBI Taxonomy" id="411577"/>
    <lineage>
        <taxon>Bacteria</taxon>
        <taxon>Bacillati</taxon>
        <taxon>Bacillota</taxon>
        <taxon>Tissierellia</taxon>
        <taxon>Tissierellales</taxon>
        <taxon>Peptoniphilaceae</taxon>
        <taxon>Anaerococcus</taxon>
    </lineage>
</organism>
<evidence type="ECO:0000313" key="3">
    <source>
        <dbReference type="Proteomes" id="UP000734271"/>
    </source>
</evidence>
<evidence type="ECO:0000313" key="1">
    <source>
        <dbReference type="EMBL" id="MBZ2385774.1"/>
    </source>
</evidence>
<proteinExistence type="predicted"/>
<name>A0ABS7T208_9FIRM</name>
<gene>
    <name evidence="1" type="ORF">K8P03_00345</name>
    <name evidence="2" type="ORF">K8P03_11115</name>
</gene>
<evidence type="ECO:0000313" key="2">
    <source>
        <dbReference type="EMBL" id="MBZ2387822.1"/>
    </source>
</evidence>
<protein>
    <submittedName>
        <fullName evidence="2">Uncharacterized protein</fullName>
    </submittedName>
</protein>
<reference evidence="2 3" key="1">
    <citation type="submission" date="2021-08" db="EMBL/GenBank/DDBJ databases">
        <title>FDA dAtabase for Regulatory Grade micrObial Sequences (FDA-ARGOS): Supporting development and validation of Infectious Disease Dx tests.</title>
        <authorList>
            <person name="Sproer C."/>
            <person name="Gronow S."/>
            <person name="Severitt S."/>
            <person name="Schroder I."/>
            <person name="Tallon L."/>
            <person name="Sadzewicz L."/>
            <person name="Zhao X."/>
            <person name="Boylan J."/>
            <person name="Ott S."/>
            <person name="Bowen H."/>
            <person name="Vavikolanu K."/>
            <person name="Hazen T."/>
            <person name="Aluvathingal J."/>
            <person name="Nadendla S."/>
            <person name="Lowell S."/>
            <person name="Myers T."/>
            <person name="Yan Y."/>
            <person name="Sichtig H."/>
        </authorList>
    </citation>
    <scope>NUCLEOTIDE SEQUENCE [LARGE SCALE GENOMIC DNA]</scope>
    <source>
        <strain evidence="2 3">FDAARGOS_1460</strain>
    </source>
</reference>
<dbReference type="EMBL" id="JAIPME010000001">
    <property type="protein sequence ID" value="MBZ2385774.1"/>
    <property type="molecule type" value="Genomic_DNA"/>
</dbReference>
<dbReference type="EMBL" id="JAIPME010000002">
    <property type="protein sequence ID" value="MBZ2387822.1"/>
    <property type="molecule type" value="Genomic_DNA"/>
</dbReference>
<comment type="caution">
    <text evidence="2">The sequence shown here is derived from an EMBL/GenBank/DDBJ whole genome shotgun (WGS) entry which is preliminary data.</text>
</comment>
<dbReference type="RefSeq" id="WP_223417524.1">
    <property type="nucleotide sequence ID" value="NZ_JAIPME010000001.1"/>
</dbReference>
<accession>A0ABS7T208</accession>
<dbReference type="Proteomes" id="UP000734271">
    <property type="component" value="Unassembled WGS sequence"/>
</dbReference>